<evidence type="ECO:0000313" key="4">
    <source>
        <dbReference type="Proteomes" id="UP001154322"/>
    </source>
</evidence>
<keyword evidence="4" id="KW-1185">Reference proteome</keyword>
<dbReference type="SUPFAM" id="SSF109709">
    <property type="entry name" value="KorB DNA-binding domain-like"/>
    <property type="match status" value="1"/>
</dbReference>
<dbReference type="RefSeq" id="WP_261944627.1">
    <property type="nucleotide sequence ID" value="NZ_AP031286.1"/>
</dbReference>
<dbReference type="Proteomes" id="UP001154322">
    <property type="component" value="Unassembled WGS sequence"/>
</dbReference>
<dbReference type="PANTHER" id="PTHR33375:SF1">
    <property type="entry name" value="CHROMOSOME-PARTITIONING PROTEIN PARB-RELATED"/>
    <property type="match status" value="1"/>
</dbReference>
<accession>A0ABM9G827</accession>
<dbReference type="Gene3D" id="1.10.10.2830">
    <property type="match status" value="1"/>
</dbReference>
<evidence type="ECO:0000313" key="3">
    <source>
        <dbReference type="EMBL" id="CAH8247390.1"/>
    </source>
</evidence>
<dbReference type="SUPFAM" id="SSF110849">
    <property type="entry name" value="ParB/Sulfiredoxin"/>
    <property type="match status" value="1"/>
</dbReference>
<feature type="domain" description="ParB-like N-terminal" evidence="2">
    <location>
        <begin position="30"/>
        <end position="123"/>
    </location>
</feature>
<dbReference type="InterPro" id="IPR003115">
    <property type="entry name" value="ParB_N"/>
</dbReference>
<sequence length="297" mass="33562">MSKFNLNQLLGGGKAEDGEGRGGSQDYKITHIPVHELEPSEDNFYCTEQIEELKASIAAFGIKQNLIVKPIDGGKYRVIAGHRRRLAILSLVEEGKREFEKVPCIVETEEDELREKLLLITTNSTARQLSDWEKIKQAEEMRTILEQIKKRDKIPGRLRDLIARTLDISPTQVARMESISKHLAPEFKAEMQEGKVNMSTAYELSGLPVEQQQEVYEEYRDKGNVSIKDAKQRKREKPSNDRTSEAGLKACPFCGGSPKDAAELSGFRVSCESCFAATGLSPDMETAYKRWNTRHQK</sequence>
<dbReference type="Gene3D" id="3.90.1530.10">
    <property type="entry name" value="Conserved hypothetical protein from pyrococcus furiosus pfu- 392566-001, ParB domain"/>
    <property type="match status" value="1"/>
</dbReference>
<dbReference type="CDD" id="cd16406">
    <property type="entry name" value="ParB_N_like"/>
    <property type="match status" value="1"/>
</dbReference>
<comment type="caution">
    <text evidence="3">The sequence shown here is derived from an EMBL/GenBank/DDBJ whole genome shotgun (WGS) entry which is preliminary data.</text>
</comment>
<feature type="region of interest" description="Disordered" evidence="1">
    <location>
        <begin position="226"/>
        <end position="250"/>
    </location>
</feature>
<dbReference type="InterPro" id="IPR050336">
    <property type="entry name" value="Chromosome_partition/occlusion"/>
</dbReference>
<dbReference type="SMART" id="SM00470">
    <property type="entry name" value="ParB"/>
    <property type="match status" value="1"/>
</dbReference>
<protein>
    <submittedName>
        <fullName evidence="3">ParB N-terminal domain-containing protein</fullName>
    </submittedName>
</protein>
<dbReference type="InterPro" id="IPR036086">
    <property type="entry name" value="ParB/Sulfiredoxin_sf"/>
</dbReference>
<dbReference type="Pfam" id="PF02195">
    <property type="entry name" value="ParB_N"/>
    <property type="match status" value="1"/>
</dbReference>
<name>A0ABM9G827_9BACL</name>
<reference evidence="3" key="1">
    <citation type="submission" date="2022-06" db="EMBL/GenBank/DDBJ databases">
        <authorList>
            <person name="Dietemann V."/>
            <person name="Ory F."/>
            <person name="Dainat B."/>
            <person name="Oberhansli S."/>
        </authorList>
    </citation>
    <scope>NUCLEOTIDE SEQUENCE</scope>
    <source>
        <strain evidence="3">Ena-SAMPLE-TAB-26-04-2022-14:26:32:270-5432</strain>
    </source>
</reference>
<evidence type="ECO:0000256" key="1">
    <source>
        <dbReference type="SAM" id="MobiDB-lite"/>
    </source>
</evidence>
<organism evidence="3 4">
    <name type="scientific">Paenibacillus melissococcoides</name>
    <dbReference type="NCBI Taxonomy" id="2912268"/>
    <lineage>
        <taxon>Bacteria</taxon>
        <taxon>Bacillati</taxon>
        <taxon>Bacillota</taxon>
        <taxon>Bacilli</taxon>
        <taxon>Bacillales</taxon>
        <taxon>Paenibacillaceae</taxon>
        <taxon>Paenibacillus</taxon>
    </lineage>
</organism>
<dbReference type="EMBL" id="CALYLO010000007">
    <property type="protein sequence ID" value="CAH8247390.1"/>
    <property type="molecule type" value="Genomic_DNA"/>
</dbReference>
<gene>
    <name evidence="3" type="ORF">WJ0W_004624</name>
</gene>
<dbReference type="PANTHER" id="PTHR33375">
    <property type="entry name" value="CHROMOSOME-PARTITIONING PROTEIN PARB-RELATED"/>
    <property type="match status" value="1"/>
</dbReference>
<proteinExistence type="predicted"/>
<evidence type="ECO:0000259" key="2">
    <source>
        <dbReference type="SMART" id="SM00470"/>
    </source>
</evidence>